<keyword evidence="1" id="KW-0812">Transmembrane</keyword>
<protein>
    <recommendedName>
        <fullName evidence="4">DUF2178 domain-containing protein</fullName>
    </recommendedName>
</protein>
<evidence type="ECO:0008006" key="4">
    <source>
        <dbReference type="Google" id="ProtNLM"/>
    </source>
</evidence>
<dbReference type="Proteomes" id="UP000248214">
    <property type="component" value="Unassembled WGS sequence"/>
</dbReference>
<evidence type="ECO:0000313" key="3">
    <source>
        <dbReference type="Proteomes" id="UP000248214"/>
    </source>
</evidence>
<feature type="transmembrane region" description="Helical" evidence="1">
    <location>
        <begin position="6"/>
        <end position="26"/>
    </location>
</feature>
<comment type="caution">
    <text evidence="2">The sequence shown here is derived from an EMBL/GenBank/DDBJ whole genome shotgun (WGS) entry which is preliminary data.</text>
</comment>
<keyword evidence="1" id="KW-1133">Transmembrane helix</keyword>
<dbReference type="RefSeq" id="WP_110608402.1">
    <property type="nucleotide sequence ID" value="NZ_PDOD01000001.1"/>
</dbReference>
<organism evidence="2 3">
    <name type="scientific">Salipaludibacillus keqinensis</name>
    <dbReference type="NCBI Taxonomy" id="2045207"/>
    <lineage>
        <taxon>Bacteria</taxon>
        <taxon>Bacillati</taxon>
        <taxon>Bacillota</taxon>
        <taxon>Bacilli</taxon>
        <taxon>Bacillales</taxon>
        <taxon>Bacillaceae</taxon>
    </lineage>
</organism>
<keyword evidence="1" id="KW-0472">Membrane</keyword>
<evidence type="ECO:0000256" key="1">
    <source>
        <dbReference type="SAM" id="Phobius"/>
    </source>
</evidence>
<name>A0A323TIX7_9BACI</name>
<gene>
    <name evidence="2" type="ORF">CR194_04360</name>
</gene>
<feature type="transmembrane region" description="Helical" evidence="1">
    <location>
        <begin position="79"/>
        <end position="97"/>
    </location>
</feature>
<dbReference type="OrthoDB" id="2157633at2"/>
<evidence type="ECO:0000313" key="2">
    <source>
        <dbReference type="EMBL" id="PYZ94768.1"/>
    </source>
</evidence>
<dbReference type="AlphaFoldDB" id="A0A323TIX7"/>
<feature type="transmembrane region" description="Helical" evidence="1">
    <location>
        <begin position="47"/>
        <end position="73"/>
    </location>
</feature>
<dbReference type="EMBL" id="PDOD01000001">
    <property type="protein sequence ID" value="PYZ94768.1"/>
    <property type="molecule type" value="Genomic_DNA"/>
</dbReference>
<proteinExistence type="predicted"/>
<accession>A0A323TIX7</accession>
<reference evidence="2 3" key="1">
    <citation type="submission" date="2017-10" db="EMBL/GenBank/DDBJ databases">
        <title>Bacillus sp. nov., a halophilic bacterium isolated from a Keqin Lake.</title>
        <authorList>
            <person name="Wang H."/>
        </authorList>
    </citation>
    <scope>NUCLEOTIDE SEQUENCE [LARGE SCALE GENOMIC DNA]</scope>
    <source>
        <strain evidence="2 3">KQ-12</strain>
    </source>
</reference>
<keyword evidence="3" id="KW-1185">Reference proteome</keyword>
<sequence length="105" mass="11449">MSTFLDIAGALYPLVIVGAIVIFVIFRMKHKYNKGTLGKKKTEGAQMILDSSIPFGMMIGCIVAILLSLFFPISMVSAIGWGPGIGFLLGYVAYEIYSKQEEGYS</sequence>